<dbReference type="KEGG" id="sgs:AVL59_22180"/>
<dbReference type="Pfam" id="PF02371">
    <property type="entry name" value="Transposase_20"/>
    <property type="match status" value="1"/>
</dbReference>
<accession>A0A1B1AZC6</accession>
<evidence type="ECO:0000259" key="1">
    <source>
        <dbReference type="Pfam" id="PF02371"/>
    </source>
</evidence>
<dbReference type="STRING" id="68214.AVL59_22180"/>
<name>A0A1B1AZC6_9ACTN</name>
<dbReference type="Proteomes" id="UP000092659">
    <property type="component" value="Chromosome"/>
</dbReference>
<dbReference type="RefSeq" id="WP_067307189.1">
    <property type="nucleotide sequence ID" value="NZ_CP016279.1"/>
</dbReference>
<dbReference type="AlphaFoldDB" id="A0A1B1AZC6"/>
<dbReference type="Proteomes" id="UP001519309">
    <property type="component" value="Unassembled WGS sequence"/>
</dbReference>
<sequence>MLEDAGIKTSLVLAKTLSMSSCAMIEALIAGERDPVVPADVAVGKARSKMTDLHEALTGRFEDHHVFLTSQALDHIDSIDAQIAAFDRRIDAETAPLRRQCDLLVTIPGVSTRLAQAVIAETGADMTRFSTAAALASWSGVVPGNGV</sequence>
<dbReference type="InterPro" id="IPR003346">
    <property type="entry name" value="Transposase_20"/>
</dbReference>
<dbReference type="InterPro" id="IPR047650">
    <property type="entry name" value="Transpos_IS110"/>
</dbReference>
<dbReference type="EMBL" id="JAGGLP010000066">
    <property type="protein sequence ID" value="MBP2056795.1"/>
    <property type="molecule type" value="Genomic_DNA"/>
</dbReference>
<dbReference type="OrthoDB" id="9815354at2"/>
<reference evidence="3 5" key="2">
    <citation type="submission" date="2021-03" db="EMBL/GenBank/DDBJ databases">
        <title>Genomic Encyclopedia of Type Strains, Phase IV (KMG-IV): sequencing the most valuable type-strain genomes for metagenomic binning, comparative biology and taxonomic classification.</title>
        <authorList>
            <person name="Goeker M."/>
        </authorList>
    </citation>
    <scope>NUCLEOTIDE SEQUENCE [LARGE SCALE GENOMIC DNA]</scope>
    <source>
        <strain evidence="3 5">DSM 40499</strain>
    </source>
</reference>
<protein>
    <submittedName>
        <fullName evidence="3">Transposase</fullName>
    </submittedName>
</protein>
<gene>
    <name evidence="2" type="ORF">AVL59_22180</name>
    <name evidence="3" type="ORF">J2Z21_009814</name>
</gene>
<dbReference type="PANTHER" id="PTHR33055">
    <property type="entry name" value="TRANSPOSASE FOR INSERTION SEQUENCE ELEMENT IS1111A"/>
    <property type="match status" value="1"/>
</dbReference>
<evidence type="ECO:0000313" key="4">
    <source>
        <dbReference type="Proteomes" id="UP000092659"/>
    </source>
</evidence>
<dbReference type="GO" id="GO:0004803">
    <property type="term" value="F:transposase activity"/>
    <property type="evidence" value="ECO:0007669"/>
    <property type="project" value="InterPro"/>
</dbReference>
<dbReference type="GO" id="GO:0006313">
    <property type="term" value="P:DNA transposition"/>
    <property type="evidence" value="ECO:0007669"/>
    <property type="project" value="InterPro"/>
</dbReference>
<keyword evidence="5" id="KW-1185">Reference proteome</keyword>
<dbReference type="EMBL" id="CP016279">
    <property type="protein sequence ID" value="ANP51919.1"/>
    <property type="molecule type" value="Genomic_DNA"/>
</dbReference>
<evidence type="ECO:0000313" key="3">
    <source>
        <dbReference type="EMBL" id="MBP2056795.1"/>
    </source>
</evidence>
<evidence type="ECO:0000313" key="5">
    <source>
        <dbReference type="Proteomes" id="UP001519309"/>
    </source>
</evidence>
<dbReference type="GO" id="GO:0003677">
    <property type="term" value="F:DNA binding"/>
    <property type="evidence" value="ECO:0007669"/>
    <property type="project" value="InterPro"/>
</dbReference>
<reference evidence="2 4" key="1">
    <citation type="submission" date="2016-06" db="EMBL/GenBank/DDBJ databases">
        <title>Complete genome sequence of Streptomyces griseochromogenes ATCC 14511, the Blasticidin S producer.</title>
        <authorList>
            <person name="Wu L."/>
        </authorList>
    </citation>
    <scope>NUCLEOTIDE SEQUENCE [LARGE SCALE GENOMIC DNA]</scope>
    <source>
        <strain evidence="2 4">ATCC 14511</strain>
    </source>
</reference>
<feature type="domain" description="Transposase IS116/IS110/IS902 C-terminal" evidence="1">
    <location>
        <begin position="101"/>
        <end position="145"/>
    </location>
</feature>
<dbReference type="PANTHER" id="PTHR33055:SF15">
    <property type="entry name" value="TRANSPOSASE-RELATED"/>
    <property type="match status" value="1"/>
</dbReference>
<organism evidence="2 4">
    <name type="scientific">Streptomyces griseochromogenes</name>
    <dbReference type="NCBI Taxonomy" id="68214"/>
    <lineage>
        <taxon>Bacteria</taxon>
        <taxon>Bacillati</taxon>
        <taxon>Actinomycetota</taxon>
        <taxon>Actinomycetes</taxon>
        <taxon>Kitasatosporales</taxon>
        <taxon>Streptomycetaceae</taxon>
        <taxon>Streptomyces</taxon>
    </lineage>
</organism>
<proteinExistence type="predicted"/>
<evidence type="ECO:0000313" key="2">
    <source>
        <dbReference type="EMBL" id="ANP51919.1"/>
    </source>
</evidence>